<accession>M8CBZ3</accession>
<dbReference type="InterPro" id="IPR009003">
    <property type="entry name" value="Peptidase_S1_PA"/>
</dbReference>
<dbReference type="SUPFAM" id="SSF50494">
    <property type="entry name" value="Trypsin-like serine proteases"/>
    <property type="match status" value="1"/>
</dbReference>
<dbReference type="AlphaFoldDB" id="M8CBZ3"/>
<protein>
    <submittedName>
        <fullName evidence="2">Uncharacterized protein</fullName>
    </submittedName>
</protein>
<organism evidence="2">
    <name type="scientific">Aegilops tauschii</name>
    <name type="common">Tausch's goatgrass</name>
    <name type="synonym">Aegilops squarrosa</name>
    <dbReference type="NCBI Taxonomy" id="37682"/>
    <lineage>
        <taxon>Eukaryota</taxon>
        <taxon>Viridiplantae</taxon>
        <taxon>Streptophyta</taxon>
        <taxon>Embryophyta</taxon>
        <taxon>Tracheophyta</taxon>
        <taxon>Spermatophyta</taxon>
        <taxon>Magnoliopsida</taxon>
        <taxon>Liliopsida</taxon>
        <taxon>Poales</taxon>
        <taxon>Poaceae</taxon>
        <taxon>BOP clade</taxon>
        <taxon>Pooideae</taxon>
        <taxon>Triticodae</taxon>
        <taxon>Triticeae</taxon>
        <taxon>Triticinae</taxon>
        <taxon>Aegilops</taxon>
    </lineage>
</organism>
<dbReference type="PANTHER" id="PTHR18868:SF35">
    <property type="entry name" value="RRNA N-GLYCOSIDASE"/>
    <property type="match status" value="1"/>
</dbReference>
<evidence type="ECO:0000256" key="1">
    <source>
        <dbReference type="SAM" id="MobiDB-lite"/>
    </source>
</evidence>
<sequence length="677" mass="75381">MGLLEMMMKNKRRMGVHEKQRPCKKVIRPSDTKLGECTGICIETSCPDATSFLTSRLLIPLTWPTRKITENLTIEVHLPNGRTVTGWIEHPGRYVDFFIVNVKDLSVFDAARAGIGGPLVDFDGNFVGMNCSRTRKKKTPYVRREQILQFLEYYRMVSVRAKEEIDDAEEPGIESEMKQLLCSIPGGVAKFFACTGVFIKCNACSATILTSASLVRVSGDANRIDDNLRVVTAIYLFSFPFRILVNMTLLLQIEVCLPNQFRVVGILNRYNLHYNIALVDIMGYWGPREIKISRHLVTSCKSVIAVGRLFTYHSIMAAKGKLLIGKRSKLDCEELCVSTCKITKAGIGGPLIDTGGNFLGMNFYHEEETPFLPRDVIHLLLLNLNKGWTRAGDTIVEGDEKRWLLAGTCWSHGNADTIAEGGVNKWPLPEPCVLPADIPEPTTLDFYELVFEKDVLETVFTQAAPYVARLNMRPVRTDLLIGSTELHALVSVDSSTLTELPKSVQFYNQKKAAIVQKKVGQLPGCSITILFTDRMHNPLPPVQFADLDPNDNVCEKVVSLFPYMDGISMFNGHVVGGTIQPGSADLFAFTCTNAVLFHIARNDDEAKLVAEHLRKIAGAAVFNLKGEVVGILSSYARGYDVKLAKKSSYFKKHFDKLGDKQGQGKFSKSEIPRKPNI</sequence>
<evidence type="ECO:0000313" key="2">
    <source>
        <dbReference type="EnsemblPlants" id="EMT24632"/>
    </source>
</evidence>
<feature type="compositionally biased region" description="Basic and acidic residues" evidence="1">
    <location>
        <begin position="667"/>
        <end position="677"/>
    </location>
</feature>
<dbReference type="EnsemblPlants" id="EMT24632">
    <property type="protein sequence ID" value="EMT24632"/>
    <property type="gene ID" value="F775_05017"/>
</dbReference>
<dbReference type="PANTHER" id="PTHR18868">
    <property type="entry name" value="OS07G0665300 PROTEIN-RELATED"/>
    <property type="match status" value="1"/>
</dbReference>
<name>M8CBZ3_AEGTA</name>
<feature type="region of interest" description="Disordered" evidence="1">
    <location>
        <begin position="657"/>
        <end position="677"/>
    </location>
</feature>
<proteinExistence type="predicted"/>
<reference evidence="2" key="1">
    <citation type="submission" date="2015-06" db="UniProtKB">
        <authorList>
            <consortium name="EnsemblPlants"/>
        </authorList>
    </citation>
    <scope>IDENTIFICATION</scope>
</reference>